<dbReference type="EMBL" id="PNBA02000019">
    <property type="protein sequence ID" value="KAG6390964.1"/>
    <property type="molecule type" value="Genomic_DNA"/>
</dbReference>
<comment type="caution">
    <text evidence="2">The sequence shown here is derived from an EMBL/GenBank/DDBJ whole genome shotgun (WGS) entry which is preliminary data.</text>
</comment>
<accession>A0A8X8WAT3</accession>
<dbReference type="AlphaFoldDB" id="A0A8X8WAT3"/>
<evidence type="ECO:0000256" key="1">
    <source>
        <dbReference type="SAM" id="MobiDB-lite"/>
    </source>
</evidence>
<reference evidence="2" key="2">
    <citation type="submission" date="2020-08" db="EMBL/GenBank/DDBJ databases">
        <title>Plant Genome Project.</title>
        <authorList>
            <person name="Zhang R.-G."/>
        </authorList>
    </citation>
    <scope>NUCLEOTIDE SEQUENCE</scope>
    <source>
        <strain evidence="2">Huo1</strain>
        <tissue evidence="2">Leaf</tissue>
    </source>
</reference>
<evidence type="ECO:0000313" key="3">
    <source>
        <dbReference type="Proteomes" id="UP000298416"/>
    </source>
</evidence>
<dbReference type="Proteomes" id="UP000298416">
    <property type="component" value="Unassembled WGS sequence"/>
</dbReference>
<sequence length="144" mass="16086">MKGEGIPTQGREAGRSEKEILKNGREAQVTEQVQIGGEPSGVERKEIQLPRRRGCEKAGSLLPPRTDDEWITIFDGSSATTVSHSCVTHGGTLDMRTRYVGQDKKLMSIQFDLETFTHCQDTYIRKIEDSLALLINASLTRKHD</sequence>
<protein>
    <submittedName>
        <fullName evidence="2">Uncharacterized protein</fullName>
    </submittedName>
</protein>
<evidence type="ECO:0000313" key="2">
    <source>
        <dbReference type="EMBL" id="KAG6390964.1"/>
    </source>
</evidence>
<feature type="region of interest" description="Disordered" evidence="1">
    <location>
        <begin position="1"/>
        <end position="44"/>
    </location>
</feature>
<keyword evidence="3" id="KW-1185">Reference proteome</keyword>
<feature type="compositionally biased region" description="Basic and acidic residues" evidence="1">
    <location>
        <begin position="12"/>
        <end position="25"/>
    </location>
</feature>
<name>A0A8X8WAT3_SALSN</name>
<proteinExistence type="predicted"/>
<reference evidence="2" key="1">
    <citation type="submission" date="2018-01" db="EMBL/GenBank/DDBJ databases">
        <authorList>
            <person name="Mao J.F."/>
        </authorList>
    </citation>
    <scope>NUCLEOTIDE SEQUENCE</scope>
    <source>
        <strain evidence="2">Huo1</strain>
        <tissue evidence="2">Leaf</tissue>
    </source>
</reference>
<organism evidence="2">
    <name type="scientific">Salvia splendens</name>
    <name type="common">Scarlet sage</name>
    <dbReference type="NCBI Taxonomy" id="180675"/>
    <lineage>
        <taxon>Eukaryota</taxon>
        <taxon>Viridiplantae</taxon>
        <taxon>Streptophyta</taxon>
        <taxon>Embryophyta</taxon>
        <taxon>Tracheophyta</taxon>
        <taxon>Spermatophyta</taxon>
        <taxon>Magnoliopsida</taxon>
        <taxon>eudicotyledons</taxon>
        <taxon>Gunneridae</taxon>
        <taxon>Pentapetalae</taxon>
        <taxon>asterids</taxon>
        <taxon>lamiids</taxon>
        <taxon>Lamiales</taxon>
        <taxon>Lamiaceae</taxon>
        <taxon>Nepetoideae</taxon>
        <taxon>Mentheae</taxon>
        <taxon>Salviinae</taxon>
        <taxon>Salvia</taxon>
        <taxon>Salvia subgen. Calosphace</taxon>
        <taxon>core Calosphace</taxon>
    </lineage>
</organism>
<gene>
    <name evidence="2" type="ORF">SASPL_148710</name>
</gene>